<evidence type="ECO:0008006" key="6">
    <source>
        <dbReference type="Google" id="ProtNLM"/>
    </source>
</evidence>
<dbReference type="PANTHER" id="PTHR33470:SF57">
    <property type="entry name" value="OS01G0726100 PROTEIN"/>
    <property type="match status" value="1"/>
</dbReference>
<protein>
    <recommendedName>
        <fullName evidence="6">Pistil-specific extensin-like protein</fullName>
    </recommendedName>
</protein>
<sequence>MATSLSSRALVAVAVLVAAALLLPARHATAVADGKAKGDKAAAPSGYDSASKPPPSSLPADKAAPPPSPGGIAMPPSASNNSSAPPPLLPLVPPPKPLPFVIVEGVIYCKSCKGNGYNSGIDASPLPGATAMMVCYGRKVVNATGTVTDGNGYFLIMFYDMQNFNAKTCKMYLVSSPTPQCSRPYYPPSQWIGLSLVRETRTIPPAGLQGIYTPTSVLFYAPGAKGQCPY</sequence>
<feature type="chain" id="PRO_5035798126" description="Pistil-specific extensin-like protein" evidence="3">
    <location>
        <begin position="31"/>
        <end position="230"/>
    </location>
</feature>
<dbReference type="EMBL" id="CM029045">
    <property type="protein sequence ID" value="KAG2600406.1"/>
    <property type="molecule type" value="Genomic_DNA"/>
</dbReference>
<dbReference type="Proteomes" id="UP000823388">
    <property type="component" value="Chromosome 5K"/>
</dbReference>
<dbReference type="OrthoDB" id="665669at2759"/>
<name>A0A8T0SW41_PANVG</name>
<evidence type="ECO:0000256" key="2">
    <source>
        <dbReference type="SAM" id="MobiDB-lite"/>
    </source>
</evidence>
<evidence type="ECO:0000313" key="5">
    <source>
        <dbReference type="Proteomes" id="UP000823388"/>
    </source>
</evidence>
<feature type="region of interest" description="Disordered" evidence="2">
    <location>
        <begin position="33"/>
        <end position="88"/>
    </location>
</feature>
<feature type="signal peptide" evidence="3">
    <location>
        <begin position="1"/>
        <end position="30"/>
    </location>
</feature>
<gene>
    <name evidence="4" type="ORF">PVAP13_5KG517500</name>
</gene>
<keyword evidence="1 3" id="KW-0732">Signal</keyword>
<evidence type="ECO:0000313" key="4">
    <source>
        <dbReference type="EMBL" id="KAG2600406.1"/>
    </source>
</evidence>
<organism evidence="4 5">
    <name type="scientific">Panicum virgatum</name>
    <name type="common">Blackwell switchgrass</name>
    <dbReference type="NCBI Taxonomy" id="38727"/>
    <lineage>
        <taxon>Eukaryota</taxon>
        <taxon>Viridiplantae</taxon>
        <taxon>Streptophyta</taxon>
        <taxon>Embryophyta</taxon>
        <taxon>Tracheophyta</taxon>
        <taxon>Spermatophyta</taxon>
        <taxon>Magnoliopsida</taxon>
        <taxon>Liliopsida</taxon>
        <taxon>Poales</taxon>
        <taxon>Poaceae</taxon>
        <taxon>PACMAD clade</taxon>
        <taxon>Panicoideae</taxon>
        <taxon>Panicodae</taxon>
        <taxon>Paniceae</taxon>
        <taxon>Panicinae</taxon>
        <taxon>Panicum</taxon>
        <taxon>Panicum sect. Hiantes</taxon>
    </lineage>
</organism>
<reference evidence="4" key="1">
    <citation type="submission" date="2020-05" db="EMBL/GenBank/DDBJ databases">
        <title>WGS assembly of Panicum virgatum.</title>
        <authorList>
            <person name="Lovell J.T."/>
            <person name="Jenkins J."/>
            <person name="Shu S."/>
            <person name="Juenger T.E."/>
            <person name="Schmutz J."/>
        </authorList>
    </citation>
    <scope>NUCLEOTIDE SEQUENCE</scope>
    <source>
        <strain evidence="4">AP13</strain>
    </source>
</reference>
<proteinExistence type="predicted"/>
<dbReference type="Pfam" id="PF01190">
    <property type="entry name" value="Pollen_Ole_e_1"/>
    <property type="match status" value="1"/>
</dbReference>
<evidence type="ECO:0000256" key="3">
    <source>
        <dbReference type="SAM" id="SignalP"/>
    </source>
</evidence>
<comment type="caution">
    <text evidence="4">The sequence shown here is derived from an EMBL/GenBank/DDBJ whole genome shotgun (WGS) entry which is preliminary data.</text>
</comment>
<dbReference type="InterPro" id="IPR003882">
    <property type="entry name" value="Pistil_extensin"/>
</dbReference>
<feature type="compositionally biased region" description="Low complexity" evidence="2">
    <location>
        <begin position="70"/>
        <end position="83"/>
    </location>
</feature>
<dbReference type="PRINTS" id="PR01218">
    <property type="entry name" value="PSTLEXTENSIN"/>
</dbReference>
<accession>A0A8T0SW41</accession>
<dbReference type="AlphaFoldDB" id="A0A8T0SW41"/>
<keyword evidence="5" id="KW-1185">Reference proteome</keyword>
<evidence type="ECO:0000256" key="1">
    <source>
        <dbReference type="ARBA" id="ARBA00022729"/>
    </source>
</evidence>
<dbReference type="PANTHER" id="PTHR33470">
    <property type="entry name" value="OS01G0164075 PROTEIN"/>
    <property type="match status" value="1"/>
</dbReference>
<dbReference type="GO" id="GO:0071944">
    <property type="term" value="C:cell periphery"/>
    <property type="evidence" value="ECO:0007669"/>
    <property type="project" value="TreeGrafter"/>
</dbReference>